<organism evidence="1 2">
    <name type="scientific">Ficus carica</name>
    <name type="common">Common fig</name>
    <dbReference type="NCBI Taxonomy" id="3494"/>
    <lineage>
        <taxon>Eukaryota</taxon>
        <taxon>Viridiplantae</taxon>
        <taxon>Streptophyta</taxon>
        <taxon>Embryophyta</taxon>
        <taxon>Tracheophyta</taxon>
        <taxon>Spermatophyta</taxon>
        <taxon>Magnoliopsida</taxon>
        <taxon>eudicotyledons</taxon>
        <taxon>Gunneridae</taxon>
        <taxon>Pentapetalae</taxon>
        <taxon>rosids</taxon>
        <taxon>fabids</taxon>
        <taxon>Rosales</taxon>
        <taxon>Moraceae</taxon>
        <taxon>Ficeae</taxon>
        <taxon>Ficus</taxon>
    </lineage>
</organism>
<comment type="caution">
    <text evidence="1">The sequence shown here is derived from an EMBL/GenBank/DDBJ whole genome shotgun (WGS) entry which is preliminary data.</text>
</comment>
<keyword evidence="2" id="KW-1185">Reference proteome</keyword>
<dbReference type="Proteomes" id="UP001187192">
    <property type="component" value="Unassembled WGS sequence"/>
</dbReference>
<accession>A0AA88DI18</accession>
<gene>
    <name evidence="1" type="ORF">TIFTF001_012298</name>
</gene>
<dbReference type="AlphaFoldDB" id="A0AA88DI18"/>
<reference evidence="1" key="1">
    <citation type="submission" date="2023-07" db="EMBL/GenBank/DDBJ databases">
        <title>draft genome sequence of fig (Ficus carica).</title>
        <authorList>
            <person name="Takahashi T."/>
            <person name="Nishimura K."/>
        </authorList>
    </citation>
    <scope>NUCLEOTIDE SEQUENCE</scope>
</reference>
<evidence type="ECO:0000313" key="1">
    <source>
        <dbReference type="EMBL" id="GMN43089.1"/>
    </source>
</evidence>
<sequence>MMSIRSDYAIDISRVRGVVDNSNRILECDFQPVLILTPGSSLSLYHSE</sequence>
<evidence type="ECO:0000313" key="2">
    <source>
        <dbReference type="Proteomes" id="UP001187192"/>
    </source>
</evidence>
<name>A0AA88DI18_FICCA</name>
<dbReference type="EMBL" id="BTGU01000015">
    <property type="protein sequence ID" value="GMN43089.1"/>
    <property type="molecule type" value="Genomic_DNA"/>
</dbReference>
<protein>
    <submittedName>
        <fullName evidence="1">Uncharacterized protein</fullName>
    </submittedName>
</protein>
<proteinExistence type="predicted"/>